<keyword evidence="6" id="KW-1185">Reference proteome</keyword>
<dbReference type="Gene3D" id="3.40.50.2000">
    <property type="entry name" value="Glycogen Phosphorylase B"/>
    <property type="match status" value="2"/>
</dbReference>
<feature type="compositionally biased region" description="Basic and acidic residues" evidence="2">
    <location>
        <begin position="922"/>
        <end position="940"/>
    </location>
</feature>
<protein>
    <recommendedName>
        <fullName evidence="7">Glycosyltransferase family 28 N-terminal domain-containing protein</fullName>
    </recommendedName>
</protein>
<dbReference type="Pfam" id="PF02809">
    <property type="entry name" value="UIM"/>
    <property type="match status" value="2"/>
</dbReference>
<feature type="region of interest" description="Disordered" evidence="2">
    <location>
        <begin position="1142"/>
        <end position="1184"/>
    </location>
</feature>
<feature type="compositionally biased region" description="Basic and acidic residues" evidence="2">
    <location>
        <begin position="890"/>
        <end position="912"/>
    </location>
</feature>
<evidence type="ECO:0008006" key="7">
    <source>
        <dbReference type="Google" id="ProtNLM"/>
    </source>
</evidence>
<evidence type="ECO:0000313" key="5">
    <source>
        <dbReference type="EMBL" id="KAJ4014942.1"/>
    </source>
</evidence>
<feature type="region of interest" description="Disordered" evidence="2">
    <location>
        <begin position="98"/>
        <end position="125"/>
    </location>
</feature>
<evidence type="ECO:0000313" key="6">
    <source>
        <dbReference type="Proteomes" id="UP001152130"/>
    </source>
</evidence>
<dbReference type="PANTHER" id="PTHR48050">
    <property type="entry name" value="STEROL 3-BETA-GLUCOSYLTRANSFERASE"/>
    <property type="match status" value="1"/>
</dbReference>
<dbReference type="GO" id="GO:0016906">
    <property type="term" value="F:sterol 3-beta-glucosyltransferase activity"/>
    <property type="evidence" value="ECO:0007669"/>
    <property type="project" value="UniProtKB-ARBA"/>
</dbReference>
<accession>A0A9W8UAR7</accession>
<dbReference type="Proteomes" id="UP001152130">
    <property type="component" value="Unassembled WGS sequence"/>
</dbReference>
<evidence type="ECO:0000259" key="3">
    <source>
        <dbReference type="Pfam" id="PF03033"/>
    </source>
</evidence>
<comment type="caution">
    <text evidence="5">The sequence shown here is derived from an EMBL/GenBank/DDBJ whole genome shotgun (WGS) entry which is preliminary data.</text>
</comment>
<dbReference type="InterPro" id="IPR010610">
    <property type="entry name" value="EryCIII-like_C"/>
</dbReference>
<dbReference type="PROSITE" id="PS50330">
    <property type="entry name" value="UIM"/>
    <property type="match status" value="1"/>
</dbReference>
<reference evidence="5" key="1">
    <citation type="submission" date="2022-10" db="EMBL/GenBank/DDBJ databases">
        <title>Fusarium specimens isolated from Avocado Roots.</title>
        <authorList>
            <person name="Stajich J."/>
            <person name="Roper C."/>
            <person name="Heimlech-Rivalta G."/>
        </authorList>
    </citation>
    <scope>NUCLEOTIDE SEQUENCE</scope>
    <source>
        <strain evidence="5">CF00143</strain>
    </source>
</reference>
<feature type="compositionally biased region" description="Low complexity" evidence="2">
    <location>
        <begin position="941"/>
        <end position="954"/>
    </location>
</feature>
<feature type="domain" description="Glycosyltransferase family 28 N-terminal" evidence="3">
    <location>
        <begin position="130"/>
        <end position="194"/>
    </location>
</feature>
<feature type="region of interest" description="Disordered" evidence="2">
    <location>
        <begin position="890"/>
        <end position="1016"/>
    </location>
</feature>
<sequence length="1184" mass="128008">MAGIVDDKAAAGRQQQPRDGDSSGATIPSNDLQLPDINVGDNEAAPPPYGENHDQVHFSQNGFDAGAEVTGDGRVNININAKNRRLADLLAPTLQDQLAPEPERPDLPPAYIPPSLGGRPGQTPPPKLNVVVQIVGSRGDVQPFVALAKVLKDTYGHRVRIATHPTFRTFVEENGLEFFSIGGDPAELMAFMVKHPGLMPGFDAITSGEVSKRRKGIEEILMGCWRSCIEGGDGLGPAPQPHASNAPLDISLVSGNSGQEPFVADAIIANPPSFAHVHIAEKMGIPVHMMFTSPALIPKPNDWGRHIDVSGFYFLNLASSFTPDPDLAAFLRDGPPPVYIGFGSIVVDDPNAMTEMIFEAVRLSGVRALVSKGWGGLGADDLGKPDGVFMLGNVPHDWLFEHVSCVVHHGGAGTTAAGIKAGKPTLVVPFFGDQPFWGAMIAKANAGPEPIPYKQLTAEKLAEAIKFCIKPETLEQAKVMGQKIREEKGTDVGGKSFHDHLEVDKLRCTLAPSKAAAWRVRRTQVRLSAFAAAVLVEQGILQWSDLKLYRMKEYRTEEQPPDPISACAFSLVTDIGGIGMAIADMPRELFKSMSNPKKKEKAQPNTANPPATESETSLATPQGITSDQKSTSATSLADTETINSVAPTASHSNASQRTLSDTASSISGPTSPDQSSTQASTNQKSWKDHMKQAANAAKDRGGSPVNYMDAAVGTGRGVGRVVTTSARTPMNFCLGLARGFRNMPKLYNDETVRPVDKVTGVGSGFMVAGKEFGYGVFDGITGLVTQPLKGAEKEGMQGLIKGFGKGIGGIVAKPAAGFWSIPAYTMQGLDAEISRYFSKSVQNYIISSRAVQGQHEMQEATPGERNDVVQRWHNFASDLDKFYRWKKKENVAGKQPEETRQYSPEAAHERPRTGWLHTKNLSFEERKKLHADKEAWERKNSGTSVSQSKSSGASNTPTHSSEDEEFEKAIQASIQETSRGNAEEDAQVEAAMRESINAVRQRSESDEAPPLPLKDSSIFKDAEYQITDEEYQALVEQAIQQSLGNDVALPEYSKMSASGGMDTASNPLAGSTYHDDKELQQAIEASKKQSPPPLPPREENDEDFERAIAASKEAMEKESSQRTEEDIVMEYVKKQSLAEEEYRKKMAQGKASANTGDDNDEELKRAMEESLRMNRGDASGPSGS</sequence>
<dbReference type="Pfam" id="PF06722">
    <property type="entry name" value="EryCIII-like_C"/>
    <property type="match status" value="1"/>
</dbReference>
<gene>
    <name evidence="5" type="ORF">NW766_005261</name>
</gene>
<keyword evidence="1" id="KW-0808">Transferase</keyword>
<dbReference type="GO" id="GO:0005975">
    <property type="term" value="P:carbohydrate metabolic process"/>
    <property type="evidence" value="ECO:0007669"/>
    <property type="project" value="InterPro"/>
</dbReference>
<feature type="domain" description="Erythromycin biosynthesis protein CIII-like C-terminal" evidence="4">
    <location>
        <begin position="385"/>
        <end position="478"/>
    </location>
</feature>
<dbReference type="InterPro" id="IPR004276">
    <property type="entry name" value="GlycoTrans_28_N"/>
</dbReference>
<feature type="compositionally biased region" description="Basic and acidic residues" evidence="2">
    <location>
        <begin position="1162"/>
        <end position="1175"/>
    </location>
</feature>
<dbReference type="InterPro" id="IPR002213">
    <property type="entry name" value="UDP_glucos_trans"/>
</dbReference>
<organism evidence="5 6">
    <name type="scientific">Fusarium irregulare</name>
    <dbReference type="NCBI Taxonomy" id="2494466"/>
    <lineage>
        <taxon>Eukaryota</taxon>
        <taxon>Fungi</taxon>
        <taxon>Dikarya</taxon>
        <taxon>Ascomycota</taxon>
        <taxon>Pezizomycotina</taxon>
        <taxon>Sordariomycetes</taxon>
        <taxon>Hypocreomycetidae</taxon>
        <taxon>Hypocreales</taxon>
        <taxon>Nectriaceae</taxon>
        <taxon>Fusarium</taxon>
        <taxon>Fusarium incarnatum-equiseti species complex</taxon>
    </lineage>
</organism>
<feature type="compositionally biased region" description="Basic and acidic residues" evidence="2">
    <location>
        <begin position="1"/>
        <end position="21"/>
    </location>
</feature>
<dbReference type="AlphaFoldDB" id="A0A9W8UAR7"/>
<feature type="compositionally biased region" description="Basic and acidic residues" evidence="2">
    <location>
        <begin position="1113"/>
        <end position="1127"/>
    </location>
</feature>
<dbReference type="FunFam" id="3.40.50.2000:FF:000009">
    <property type="entry name" value="Sterol 3-beta-glucosyltransferase UGT80A2"/>
    <property type="match status" value="1"/>
</dbReference>
<evidence type="ECO:0000256" key="2">
    <source>
        <dbReference type="SAM" id="MobiDB-lite"/>
    </source>
</evidence>
<dbReference type="PANTHER" id="PTHR48050:SF13">
    <property type="entry name" value="STEROL 3-BETA-GLUCOSYLTRANSFERASE UGT80A2"/>
    <property type="match status" value="1"/>
</dbReference>
<dbReference type="FunFam" id="3.40.50.2000:FF:000268">
    <property type="entry name" value="Glycosyltransferase family 1 protein"/>
    <property type="match status" value="1"/>
</dbReference>
<dbReference type="Pfam" id="PF03033">
    <property type="entry name" value="Glyco_transf_28"/>
    <property type="match status" value="1"/>
</dbReference>
<feature type="region of interest" description="Disordered" evidence="2">
    <location>
        <begin position="1"/>
        <end position="51"/>
    </location>
</feature>
<feature type="compositionally biased region" description="Basic and acidic residues" evidence="2">
    <location>
        <begin position="685"/>
        <end position="701"/>
    </location>
</feature>
<dbReference type="InterPro" id="IPR003903">
    <property type="entry name" value="UIM_dom"/>
</dbReference>
<proteinExistence type="predicted"/>
<feature type="compositionally biased region" description="Polar residues" evidence="2">
    <location>
        <begin position="22"/>
        <end position="32"/>
    </location>
</feature>
<dbReference type="InterPro" id="IPR050426">
    <property type="entry name" value="Glycosyltransferase_28"/>
</dbReference>
<dbReference type="CDD" id="cd03784">
    <property type="entry name" value="GT1_Gtf-like"/>
    <property type="match status" value="1"/>
</dbReference>
<evidence type="ECO:0000256" key="1">
    <source>
        <dbReference type="ARBA" id="ARBA00022679"/>
    </source>
</evidence>
<dbReference type="SMART" id="SM00726">
    <property type="entry name" value="UIM"/>
    <property type="match status" value="6"/>
</dbReference>
<feature type="compositionally biased region" description="Polar residues" evidence="2">
    <location>
        <begin position="603"/>
        <end position="684"/>
    </location>
</feature>
<feature type="region of interest" description="Disordered" evidence="2">
    <location>
        <begin position="593"/>
        <end position="705"/>
    </location>
</feature>
<feature type="region of interest" description="Disordered" evidence="2">
    <location>
        <begin position="1053"/>
        <end position="1127"/>
    </location>
</feature>
<dbReference type="EMBL" id="JAPDHF010000007">
    <property type="protein sequence ID" value="KAJ4014942.1"/>
    <property type="molecule type" value="Genomic_DNA"/>
</dbReference>
<name>A0A9W8UAR7_9HYPO</name>
<evidence type="ECO:0000259" key="4">
    <source>
        <dbReference type="Pfam" id="PF06722"/>
    </source>
</evidence>
<dbReference type="SUPFAM" id="SSF53756">
    <property type="entry name" value="UDP-Glycosyltransferase/glycogen phosphorylase"/>
    <property type="match status" value="1"/>
</dbReference>
<dbReference type="Pfam" id="PF23625">
    <property type="entry name" value="UIM_2"/>
    <property type="match status" value="3"/>
</dbReference>